<evidence type="ECO:0000313" key="4">
    <source>
        <dbReference type="Proteomes" id="UP001152797"/>
    </source>
</evidence>
<evidence type="ECO:0000313" key="2">
    <source>
        <dbReference type="EMBL" id="CAI3975468.1"/>
    </source>
</evidence>
<dbReference type="InterPro" id="IPR040521">
    <property type="entry name" value="KDZ"/>
</dbReference>
<feature type="compositionally biased region" description="Basic and acidic residues" evidence="1">
    <location>
        <begin position="362"/>
        <end position="382"/>
    </location>
</feature>
<keyword evidence="4" id="KW-1185">Reference proteome</keyword>
<accession>A0A9P1FGM3</accession>
<feature type="region of interest" description="Disordered" evidence="1">
    <location>
        <begin position="652"/>
        <end position="699"/>
    </location>
</feature>
<evidence type="ECO:0000256" key="1">
    <source>
        <dbReference type="SAM" id="MobiDB-lite"/>
    </source>
</evidence>
<dbReference type="EMBL" id="CAMXCT020000205">
    <property type="protein sequence ID" value="CAL1128843.1"/>
    <property type="molecule type" value="Genomic_DNA"/>
</dbReference>
<proteinExistence type="predicted"/>
<feature type="region of interest" description="Disordered" evidence="1">
    <location>
        <begin position="342"/>
        <end position="386"/>
    </location>
</feature>
<feature type="compositionally biased region" description="Low complexity" evidence="1">
    <location>
        <begin position="1036"/>
        <end position="1050"/>
    </location>
</feature>
<dbReference type="Proteomes" id="UP001152797">
    <property type="component" value="Unassembled WGS sequence"/>
</dbReference>
<feature type="compositionally biased region" description="Basic residues" evidence="1">
    <location>
        <begin position="661"/>
        <end position="672"/>
    </location>
</feature>
<name>A0A9P1FGM3_9DINO</name>
<feature type="compositionally biased region" description="Basic and acidic residues" evidence="1">
    <location>
        <begin position="473"/>
        <end position="518"/>
    </location>
</feature>
<dbReference type="EMBL" id="CAMXCT030000205">
    <property type="protein sequence ID" value="CAL4762780.1"/>
    <property type="molecule type" value="Genomic_DNA"/>
</dbReference>
<reference evidence="2" key="1">
    <citation type="submission" date="2022-10" db="EMBL/GenBank/DDBJ databases">
        <authorList>
            <person name="Chen Y."/>
            <person name="Dougan E. K."/>
            <person name="Chan C."/>
            <person name="Rhodes N."/>
            <person name="Thang M."/>
        </authorList>
    </citation>
    <scope>NUCLEOTIDE SEQUENCE</scope>
</reference>
<reference evidence="3 4" key="2">
    <citation type="submission" date="2024-05" db="EMBL/GenBank/DDBJ databases">
        <authorList>
            <person name="Chen Y."/>
            <person name="Shah S."/>
            <person name="Dougan E. K."/>
            <person name="Thang M."/>
            <person name="Chan C."/>
        </authorList>
    </citation>
    <scope>NUCLEOTIDE SEQUENCE [LARGE SCALE GENOMIC DNA]</scope>
</reference>
<feature type="compositionally biased region" description="Basic and acidic residues" evidence="1">
    <location>
        <begin position="1115"/>
        <end position="1129"/>
    </location>
</feature>
<feature type="compositionally biased region" description="Basic and acidic residues" evidence="1">
    <location>
        <begin position="427"/>
        <end position="439"/>
    </location>
</feature>
<sequence>MIFEIGKGGDGKGMEAYLDRAVLGEDQSATLDCGVFLDRQEFRKSAEFAWNKANVRIQEMDQHARFVADLWKRFIVDEEIDCRVNYGFTSKRRFGSSMKVQELNFENIPTIEECRDRLQACEHLKRRIVCFRMGKARFVLDDHAVNYEHGVFRLIPQDELVPFLTHPATASCFFRDWCLPFFQENSFDECLKMILDLSHVHEDLVNDTNWLASRLSGWNGPPPGTDIDLQTENDELITIVHRKTPMKTFIKEYLISKVEDIPGAVQSTRGRRTKLQFFLSALDHSTIKLFRQHDQHAFEKLLVDWASLAESLAELPHDSQPPPEEPIEDDVGMQRMKYQHQVPELSQTEELGASNPESDANVDAKKPEASRSSADQEMKDEGNTGVVDTDDWVWLHDGQRWWVGCPPMMTRDEAMSAWEPTNGEIEVASHDDGADKPKVNDNGNETGENESHDNGTDKPKVDDNVANQTNKNGEAEPRAKGAEEKDKTSAVDTKVEESVVEKEKATEEVDPKDVEKTPTKRCGSPATPGAPEKKSKKPKKGDTEVEPHNMALGDLVAYVHKLNGDWAAIPATTPAYVVEIIQYISYLRGQWGVEEVSDVDYWMRLRNEKEWTEESWAWYESICKEVDKAGGDGKEDDEENVKGARLLVASKKPAEPLPKAPSKKPAPKPKTTKAKEKAKAKAKAAPKNEPSEYSKAKQKFLESPEISDFNRKKQEELWKQSDVFKELIENMGEGEAKITESTLLWICKFVALLPEWCWYARRWLQIFPATFRGSGCSLSQEDGCADQYGADVPWVNPQELLAGVRLVYLTRKGVTFAIENPTASLLFRYKPLRVRIVGNAPWLGKLRKQLTSQRRLQLKRVKKFLGIKTTKVYTCTSTGWSADARPYAKASMSQGAFGRCAGKSKGLGKAKDVGKNPEESLRSIAAMQANQFTKGKDKGKLVKGEDPTVLKGKGMGKGLSEDPTLFKGKSKGKSKEASEDIDTLFKGKGKGKSKEPSEDRTLFTGKGKSKEPSEDPTLSKGKAMGKGTESGGSLETLPMLPTTPKMLPSPVDHGKGSPAPHNKGNEKGSALLDQPEGNNKGKKGETSKGKIIEKGTVKGDGKKGFTAIKGKTAVKGKDKDMGKGAEKGESTPATPPVTPTRRLALPGPSNLNRGLSSVSIDQILTSGQNGKRIKALTEEQKEAIRSLQTPQDLPYPERKRQFAALGRRLERPCPPGVLQKWEAAKTDDEKFEFLKCFMLDCTLSNVTVEDPTNPKKMLYSVYIGGQDTHAESDETGMQLSAKARIAQNKAIRSGIAAVLTQKAAPQSFSSLPSGDLEIKKEAKVKVKKEKKEPTPEELKQKEFQTDCSKISALSNKARTVAMKINSTGIQHQDEFYDVQRTPVLDLASRLNASQNAWGATSAGTFPDRDPWGNIFHEKYYPARAALAGRPLSGEGFIGILEGIQADQDWLRSTFELIVTAAEFIGLHGCTPLCTVCGFDPERVPDRASKRMFHTSVLRPKGGAKFCEISQKILSATACRYMIFWVNALLQQVNTADLAGQWRAGCIGGLATMESVMLNNGRWLEPEAEKEFKCGYLMFRACFNHLADRALAQQEVKYHHRPKLHQLGHLVYHFLPRNPRYFANYADEDAVETVDLEALQAYLESGSDRRTSQLRAYVDRHASEGVRVGRFSTISVEYYKAPNYGRLLARGPAAQKLTREARGKAFPHAIEIDAACCHPRLLLRKLRDMGLDEAGSFQMLRLFCENYKSWRSVLAQYLCVDVQEAKKELIRIFYGGNPRFDIPWLRKLGEEVQAAAHLILQDHRHTHLSDLYNDRRHPEFSRLCSLLSFDEADLLDTIRTHAHVKMEVALFDGGIVSCTSVQDLFWLHRACAETSHNIIPVEIKSEPQSMKTFLHMLVRKNIVNMMEVEIPSTPANCLLFAVQGVAPHVDLSSLRQVLQDKPESSLSAHQFNGALADADSAADTAWQLHCISKDELLSVVPAHPILCHERSGECQGHWWSFVMIEDEAYHLQGRGRADGSSTVKSVRTPLKNCALCGSCLYPKRKQFSTATVYRLEGPETVLHQPMRCGQKSCQASHYYNFVWSNGIKTNSLDPNQAEYIFVTANTGFHVSFLAYHDALQFRGYLSNHAIAWSQTNALWADDHAHARFHKDYALARLLWNVMSELSVMWKSTMPSTSIQKLRTIRVDDPVHEGHLRDFHRWWQTIETPHRMSQSVKEIAVDGHEKIATKCYHEAPARGGRPRKDGHVKLFYNGWFMATHPGTGVILGLFEMKDPENSDVALNLVQNLLPHYPKVDAVLYDRACSIFKKAKNTQDLKPVKFWCVDKFHAKGHCNKCKCSPSVVPAIDKRLKRVNTSISEQVFSWFRGYSSTFNSMNAKHQRFYVLAYSRRHNHLQKLDDMQHLNPWSARKSTLKRSGVLQKPASRKYKCRVKKQAVLKRPAQK</sequence>
<dbReference type="EMBL" id="CAMXCT010000205">
    <property type="protein sequence ID" value="CAI3975468.1"/>
    <property type="molecule type" value="Genomic_DNA"/>
</dbReference>
<evidence type="ECO:0000313" key="3">
    <source>
        <dbReference type="EMBL" id="CAL4762780.1"/>
    </source>
</evidence>
<dbReference type="Pfam" id="PF18758">
    <property type="entry name" value="KDZ"/>
    <property type="match status" value="1"/>
</dbReference>
<feature type="region of interest" description="Disordered" evidence="1">
    <location>
        <begin position="935"/>
        <end position="1142"/>
    </location>
</feature>
<feature type="compositionally biased region" description="Basic and acidic residues" evidence="1">
    <location>
        <begin position="992"/>
        <end position="1001"/>
    </location>
</feature>
<feature type="compositionally biased region" description="Basic and acidic residues" evidence="1">
    <location>
        <begin position="1082"/>
        <end position="1103"/>
    </location>
</feature>
<protein>
    <submittedName>
        <fullName evidence="2">Uncharacterized protein</fullName>
    </submittedName>
</protein>
<feature type="compositionally biased region" description="Basic and acidic residues" evidence="1">
    <location>
        <begin position="689"/>
        <end position="699"/>
    </location>
</feature>
<comment type="caution">
    <text evidence="2">The sequence shown here is derived from an EMBL/GenBank/DDBJ whole genome shotgun (WGS) entry which is preliminary data.</text>
</comment>
<feature type="compositionally biased region" description="Basic and acidic residues" evidence="1">
    <location>
        <begin position="935"/>
        <end position="948"/>
    </location>
</feature>
<gene>
    <name evidence="2" type="ORF">C1SCF055_LOCUS3777</name>
</gene>
<organism evidence="2">
    <name type="scientific">Cladocopium goreaui</name>
    <dbReference type="NCBI Taxonomy" id="2562237"/>
    <lineage>
        <taxon>Eukaryota</taxon>
        <taxon>Sar</taxon>
        <taxon>Alveolata</taxon>
        <taxon>Dinophyceae</taxon>
        <taxon>Suessiales</taxon>
        <taxon>Symbiodiniaceae</taxon>
        <taxon>Cladocopium</taxon>
    </lineage>
</organism>
<dbReference type="OrthoDB" id="428070at2759"/>
<feature type="compositionally biased region" description="Basic and acidic residues" evidence="1">
    <location>
        <begin position="449"/>
        <end position="463"/>
    </location>
</feature>
<feature type="region of interest" description="Disordered" evidence="1">
    <location>
        <begin position="427"/>
        <end position="547"/>
    </location>
</feature>